<sequence length="430" mass="49044">MFFDLPVELQRVCVHTLHVDALKEFRLVNKTALALATEVLFGTVSLMPSDESAEKFTNILHDETLSSFVRKVIFNTSHDPAAEDRKESDLLDSFADAMRSVGRFKNLKVVDLGFALNCAHEDGSVTGWEKEVAETVSFRTDVLETLLEGMDNDQTPATNVNHLVIKNLQDGTSPGIYNSAGFISVLGRLKRLHLNITTETDEASPEDEIMKPSLHRCFNRDLSERWLKPLQQQLTHLTIYCSTFWGFFPVCDLRGVHFPNLKSLSLGNWTIVHVWQIQWLLSHGRTLEAVILDDCPIVTVLKVNAEQKPKEWNLAVSSESPTSQIDIKEIGMRWHHVFPRFQLELPHLQHFALGQGGWKEGTQFEERYDLAPRLLKSRYQMFDCGIGPSHFFESGEAEKTTWLFPTCDDQDFEALISLLEVVQERWDAMI</sequence>
<dbReference type="EMBL" id="MU006829">
    <property type="protein sequence ID" value="KAF2634450.1"/>
    <property type="molecule type" value="Genomic_DNA"/>
</dbReference>
<dbReference type="PANTHER" id="PTHR42057">
    <property type="entry name" value="F-BOX DOMAIN PROTEIN (AFU_ORTHOLOGUE AFUA_4G00200)"/>
    <property type="match status" value="1"/>
</dbReference>
<proteinExistence type="predicted"/>
<dbReference type="PANTHER" id="PTHR42057:SF2">
    <property type="entry name" value="F-BOX DOMAIN PROTEIN (AFU_ORTHOLOGUE AFUA_4G00200)-RELATED"/>
    <property type="match status" value="1"/>
</dbReference>
<dbReference type="OrthoDB" id="3140657at2759"/>
<evidence type="ECO:0008006" key="3">
    <source>
        <dbReference type="Google" id="ProtNLM"/>
    </source>
</evidence>
<gene>
    <name evidence="1" type="ORF">P280DRAFT_413823</name>
</gene>
<dbReference type="SUPFAM" id="SSF52047">
    <property type="entry name" value="RNI-like"/>
    <property type="match status" value="1"/>
</dbReference>
<protein>
    <recommendedName>
        <fullName evidence="3">F-box domain-containing protein</fullName>
    </recommendedName>
</protein>
<dbReference type="AlphaFoldDB" id="A0A6A6RGV4"/>
<reference evidence="1" key="1">
    <citation type="journal article" date="2020" name="Stud. Mycol.">
        <title>101 Dothideomycetes genomes: a test case for predicting lifestyles and emergence of pathogens.</title>
        <authorList>
            <person name="Haridas S."/>
            <person name="Albert R."/>
            <person name="Binder M."/>
            <person name="Bloem J."/>
            <person name="Labutti K."/>
            <person name="Salamov A."/>
            <person name="Andreopoulos B."/>
            <person name="Baker S."/>
            <person name="Barry K."/>
            <person name="Bills G."/>
            <person name="Bluhm B."/>
            <person name="Cannon C."/>
            <person name="Castanera R."/>
            <person name="Culley D."/>
            <person name="Daum C."/>
            <person name="Ezra D."/>
            <person name="Gonzalez J."/>
            <person name="Henrissat B."/>
            <person name="Kuo A."/>
            <person name="Liang C."/>
            <person name="Lipzen A."/>
            <person name="Lutzoni F."/>
            <person name="Magnuson J."/>
            <person name="Mondo S."/>
            <person name="Nolan M."/>
            <person name="Ohm R."/>
            <person name="Pangilinan J."/>
            <person name="Park H.-J."/>
            <person name="Ramirez L."/>
            <person name="Alfaro M."/>
            <person name="Sun H."/>
            <person name="Tritt A."/>
            <person name="Yoshinaga Y."/>
            <person name="Zwiers L.-H."/>
            <person name="Turgeon B."/>
            <person name="Goodwin S."/>
            <person name="Spatafora J."/>
            <person name="Crous P."/>
            <person name="Grigoriev I."/>
        </authorList>
    </citation>
    <scope>NUCLEOTIDE SEQUENCE</scope>
    <source>
        <strain evidence="1">CBS 473.64</strain>
    </source>
</reference>
<keyword evidence="2" id="KW-1185">Reference proteome</keyword>
<evidence type="ECO:0000313" key="2">
    <source>
        <dbReference type="Proteomes" id="UP000799753"/>
    </source>
</evidence>
<dbReference type="Proteomes" id="UP000799753">
    <property type="component" value="Unassembled WGS sequence"/>
</dbReference>
<name>A0A6A6RGV4_9PLEO</name>
<accession>A0A6A6RGV4</accession>
<organism evidence="1 2">
    <name type="scientific">Massarina eburnea CBS 473.64</name>
    <dbReference type="NCBI Taxonomy" id="1395130"/>
    <lineage>
        <taxon>Eukaryota</taxon>
        <taxon>Fungi</taxon>
        <taxon>Dikarya</taxon>
        <taxon>Ascomycota</taxon>
        <taxon>Pezizomycotina</taxon>
        <taxon>Dothideomycetes</taxon>
        <taxon>Pleosporomycetidae</taxon>
        <taxon>Pleosporales</taxon>
        <taxon>Massarineae</taxon>
        <taxon>Massarinaceae</taxon>
        <taxon>Massarina</taxon>
    </lineage>
</organism>
<evidence type="ECO:0000313" key="1">
    <source>
        <dbReference type="EMBL" id="KAF2634450.1"/>
    </source>
</evidence>